<dbReference type="Gene3D" id="1.20.1250.20">
    <property type="entry name" value="MFS general substrate transporter like domains"/>
    <property type="match status" value="1"/>
</dbReference>
<evidence type="ECO:0000259" key="8">
    <source>
        <dbReference type="PROSITE" id="PS50850"/>
    </source>
</evidence>
<dbReference type="GO" id="GO:0022857">
    <property type="term" value="F:transmembrane transporter activity"/>
    <property type="evidence" value="ECO:0007669"/>
    <property type="project" value="InterPro"/>
</dbReference>
<keyword evidence="2" id="KW-0813">Transport</keyword>
<evidence type="ECO:0000313" key="9">
    <source>
        <dbReference type="EMBL" id="BDE06910.1"/>
    </source>
</evidence>
<dbReference type="InterPro" id="IPR036259">
    <property type="entry name" value="MFS_trans_sf"/>
</dbReference>
<feature type="transmembrane region" description="Helical" evidence="7">
    <location>
        <begin position="289"/>
        <end position="307"/>
    </location>
</feature>
<organism evidence="9 10">
    <name type="scientific">Vulcanimicrobium alpinum</name>
    <dbReference type="NCBI Taxonomy" id="3016050"/>
    <lineage>
        <taxon>Bacteria</taxon>
        <taxon>Bacillati</taxon>
        <taxon>Vulcanimicrobiota</taxon>
        <taxon>Vulcanimicrobiia</taxon>
        <taxon>Vulcanimicrobiales</taxon>
        <taxon>Vulcanimicrobiaceae</taxon>
        <taxon>Vulcanimicrobium</taxon>
    </lineage>
</organism>
<evidence type="ECO:0000256" key="6">
    <source>
        <dbReference type="ARBA" id="ARBA00023136"/>
    </source>
</evidence>
<feature type="transmembrane region" description="Helical" evidence="7">
    <location>
        <begin position="262"/>
        <end position="282"/>
    </location>
</feature>
<dbReference type="Pfam" id="PF05977">
    <property type="entry name" value="MFS_3"/>
    <property type="match status" value="1"/>
</dbReference>
<feature type="transmembrane region" description="Helical" evidence="7">
    <location>
        <begin position="353"/>
        <end position="372"/>
    </location>
</feature>
<proteinExistence type="predicted"/>
<evidence type="ECO:0000313" key="10">
    <source>
        <dbReference type="Proteomes" id="UP001317532"/>
    </source>
</evidence>
<keyword evidence="3" id="KW-1003">Cell membrane</keyword>
<dbReference type="InterPro" id="IPR020846">
    <property type="entry name" value="MFS_dom"/>
</dbReference>
<sequence length="407" mass="42837">MATVTARTASVFHSAAFTRFFAGQALSYLGDGLRTLAIPLLVYRITGSGTALGWTWGLELLPYAFVSIIGGSLGDRVDRRRLMLVCDGVRFAIMALFTLAFATGHLTLPMIYAGVVVLAVAGSIFLGSQTPSIPYLLGKERTKAAVATLGATEQSVNLIAPPLGGAIFAIAGPLPALAANALTYLASQASIASVRTFGPDNPAGLPSLRDVGHDIAAGWRWMTADTPLRVLSFAHCLMNFIGTVGVVALIPYFKRAFGAGDHVVGIAFGCFAGGAALGSLLAGRTHWRFGPAIIAAFFLDGLGWLPLPFTHSVPLAIAGITFSSVCGGYRITTIISWRLRIIPEELTGRVFGVVRLVVLLGIFPGSLLGGWFADTLGVRPTMLISAYGYVVLAMLLALSPAVRREAR</sequence>
<keyword evidence="5 7" id="KW-1133">Transmembrane helix</keyword>
<comment type="subcellular location">
    <subcellularLocation>
        <location evidence="1">Cell membrane</location>
        <topology evidence="1">Multi-pass membrane protein</topology>
    </subcellularLocation>
</comment>
<gene>
    <name evidence="9" type="ORF">WPS_21860</name>
</gene>
<dbReference type="InterPro" id="IPR010290">
    <property type="entry name" value="TM_effector"/>
</dbReference>
<accession>A0AAN1XXU8</accession>
<keyword evidence="6 7" id="KW-0472">Membrane</keyword>
<dbReference type="SUPFAM" id="SSF103473">
    <property type="entry name" value="MFS general substrate transporter"/>
    <property type="match status" value="1"/>
</dbReference>
<evidence type="ECO:0000256" key="5">
    <source>
        <dbReference type="ARBA" id="ARBA00022989"/>
    </source>
</evidence>
<dbReference type="EMBL" id="AP025523">
    <property type="protein sequence ID" value="BDE06910.1"/>
    <property type="molecule type" value="Genomic_DNA"/>
</dbReference>
<feature type="transmembrane region" description="Helical" evidence="7">
    <location>
        <begin position="313"/>
        <end position="332"/>
    </location>
</feature>
<feature type="transmembrane region" description="Helical" evidence="7">
    <location>
        <begin position="384"/>
        <end position="402"/>
    </location>
</feature>
<reference evidence="9 10" key="1">
    <citation type="journal article" date="2022" name="ISME Commun">
        <title>Vulcanimicrobium alpinus gen. nov. sp. nov., the first cultivated representative of the candidate phylum 'Eremiobacterota', is a metabolically versatile aerobic anoxygenic phototroph.</title>
        <authorList>
            <person name="Yabe S."/>
            <person name="Muto K."/>
            <person name="Abe K."/>
            <person name="Yokota A."/>
            <person name="Staudigel H."/>
            <person name="Tebo B.M."/>
        </authorList>
    </citation>
    <scope>NUCLEOTIDE SEQUENCE [LARGE SCALE GENOMIC DNA]</scope>
    <source>
        <strain evidence="9 10">WC8-2</strain>
    </source>
</reference>
<dbReference type="Proteomes" id="UP001317532">
    <property type="component" value="Chromosome"/>
</dbReference>
<name>A0AAN1XXU8_UNVUL</name>
<dbReference type="PROSITE" id="PS50850">
    <property type="entry name" value="MFS"/>
    <property type="match status" value="1"/>
</dbReference>
<evidence type="ECO:0000256" key="1">
    <source>
        <dbReference type="ARBA" id="ARBA00004651"/>
    </source>
</evidence>
<feature type="transmembrane region" description="Helical" evidence="7">
    <location>
        <begin position="51"/>
        <end position="70"/>
    </location>
</feature>
<evidence type="ECO:0000256" key="2">
    <source>
        <dbReference type="ARBA" id="ARBA00022448"/>
    </source>
</evidence>
<dbReference type="GO" id="GO:0005886">
    <property type="term" value="C:plasma membrane"/>
    <property type="evidence" value="ECO:0007669"/>
    <property type="project" value="UniProtKB-SubCell"/>
</dbReference>
<evidence type="ECO:0000256" key="4">
    <source>
        <dbReference type="ARBA" id="ARBA00022692"/>
    </source>
</evidence>
<feature type="transmembrane region" description="Helical" evidence="7">
    <location>
        <begin position="230"/>
        <end position="250"/>
    </location>
</feature>
<protein>
    <recommendedName>
        <fullName evidence="8">Major facilitator superfamily (MFS) profile domain-containing protein</fullName>
    </recommendedName>
</protein>
<dbReference type="PANTHER" id="PTHR23513:SF6">
    <property type="entry name" value="MAJOR FACILITATOR SUPERFAMILY ASSOCIATED DOMAIN-CONTAINING PROTEIN"/>
    <property type="match status" value="1"/>
</dbReference>
<dbReference type="KEGG" id="vab:WPS_21860"/>
<keyword evidence="10" id="KW-1185">Reference proteome</keyword>
<dbReference type="CDD" id="cd06173">
    <property type="entry name" value="MFS_MefA_like"/>
    <property type="match status" value="1"/>
</dbReference>
<keyword evidence="4 7" id="KW-0812">Transmembrane</keyword>
<dbReference type="AlphaFoldDB" id="A0AAN1XXU8"/>
<evidence type="ECO:0000256" key="3">
    <source>
        <dbReference type="ARBA" id="ARBA00022475"/>
    </source>
</evidence>
<dbReference type="PANTHER" id="PTHR23513">
    <property type="entry name" value="INTEGRAL MEMBRANE EFFLUX PROTEIN-RELATED"/>
    <property type="match status" value="1"/>
</dbReference>
<feature type="domain" description="Major facilitator superfamily (MFS) profile" evidence="8">
    <location>
        <begin position="228"/>
        <end position="407"/>
    </location>
</feature>
<dbReference type="RefSeq" id="WP_317994541.1">
    <property type="nucleotide sequence ID" value="NZ_AP025523.1"/>
</dbReference>
<evidence type="ECO:0000256" key="7">
    <source>
        <dbReference type="SAM" id="Phobius"/>
    </source>
</evidence>